<dbReference type="Gene3D" id="3.40.630.30">
    <property type="match status" value="1"/>
</dbReference>
<evidence type="ECO:0000256" key="2">
    <source>
        <dbReference type="ARBA" id="ARBA00022679"/>
    </source>
</evidence>
<name>D0A5A4_TRYB9</name>
<feature type="domain" description="N-acetyltransferase" evidence="11">
    <location>
        <begin position="105"/>
        <end position="155"/>
    </location>
</feature>
<protein>
    <recommendedName>
        <fullName evidence="8">N-alpha-acetyltransferase 60</fullName>
        <ecNumber evidence="7">2.3.1.259</ecNumber>
        <ecNumber evidence="1">2.3.1.48</ecNumber>
    </recommendedName>
</protein>
<dbReference type="RefSeq" id="XP_011778712.1">
    <property type="nucleotide sequence ID" value="XM_011780410.1"/>
</dbReference>
<comment type="similarity">
    <text evidence="6">Belongs to the acetyltransferase family. NAA60 subfamily.</text>
</comment>
<organism evidence="12 13">
    <name type="scientific">Trypanosoma brucei gambiense (strain MHOM/CI/86/DAL972)</name>
    <dbReference type="NCBI Taxonomy" id="679716"/>
    <lineage>
        <taxon>Eukaryota</taxon>
        <taxon>Discoba</taxon>
        <taxon>Euglenozoa</taxon>
        <taxon>Kinetoplastea</taxon>
        <taxon>Metakinetoplastina</taxon>
        <taxon>Trypanosomatida</taxon>
        <taxon>Trypanosomatidae</taxon>
        <taxon>Trypanosoma</taxon>
    </lineage>
</organism>
<dbReference type="EC" id="2.3.1.259" evidence="7"/>
<evidence type="ECO:0000256" key="9">
    <source>
        <dbReference type="ARBA" id="ARBA00048017"/>
    </source>
</evidence>
<evidence type="ECO:0000256" key="5">
    <source>
        <dbReference type="ARBA" id="ARBA00023315"/>
    </source>
</evidence>
<accession>D0A5A4</accession>
<dbReference type="PANTHER" id="PTHR14744">
    <property type="entry name" value="N-ALPHA-ACETYLTRANSFERASE 60"/>
    <property type="match status" value="1"/>
</dbReference>
<dbReference type="EMBL" id="FN554973">
    <property type="protein sequence ID" value="CBH16448.1"/>
    <property type="molecule type" value="Genomic_DNA"/>
</dbReference>
<keyword evidence="2 12" id="KW-0808">Transferase</keyword>
<dbReference type="OrthoDB" id="273747at2759"/>
<keyword evidence="4" id="KW-0156">Chromatin regulator</keyword>
<dbReference type="GeneID" id="23864766"/>
<evidence type="ECO:0000256" key="8">
    <source>
        <dbReference type="ARBA" id="ARBA00026144"/>
    </source>
</evidence>
<comment type="catalytic activity">
    <reaction evidence="10">
        <text>N-terminal L-methionyl-[transmembrane protein] + acetyl-CoA = N-terminal N(alpha)-acetyl-L-methionyl-[transmembrane protein] + CoA + H(+)</text>
        <dbReference type="Rhea" id="RHEA:50604"/>
        <dbReference type="Rhea" id="RHEA-COMP:12745"/>
        <dbReference type="Rhea" id="RHEA-COMP:12746"/>
        <dbReference type="ChEBI" id="CHEBI:15378"/>
        <dbReference type="ChEBI" id="CHEBI:57287"/>
        <dbReference type="ChEBI" id="CHEBI:57288"/>
        <dbReference type="ChEBI" id="CHEBI:64731"/>
        <dbReference type="ChEBI" id="CHEBI:133414"/>
        <dbReference type="EC" id="2.3.1.259"/>
    </reaction>
</comment>
<evidence type="ECO:0000256" key="10">
    <source>
        <dbReference type="ARBA" id="ARBA00048848"/>
    </source>
</evidence>
<dbReference type="GO" id="GO:0000139">
    <property type="term" value="C:Golgi membrane"/>
    <property type="evidence" value="ECO:0007669"/>
    <property type="project" value="TreeGrafter"/>
</dbReference>
<sequence>MSAVELVALPSRNGGRPLTVHLSWGIAESDMESIQALHAISFPVEYPDDYYNWLRSGSSVAIVAHVSHRDVVMDPHDTHSGVETELSTEGGVVEPPLVYSCLAGFCIGQLGHKRYEDGQLEPSPTGYLMSFAVDPRLRRRGVGELLLTRFLTYMFFIIPVPPLIRAGNGGLSLGKALAPVLKGFFTAVSSFLQQRLGIESHSEQLNNPPRDPKTLPDRPIDAGHSNLRCGVGEVWLHCLASDEALLRFYSSRGFMRVRVIRGFYMFDARLHDGMLLVIRRGDFSSLGNAVLQHGVCRYKQASTDSVRLRTDLTDGGEIVGLDEDLARVADIELFRS</sequence>
<dbReference type="InterPro" id="IPR016181">
    <property type="entry name" value="Acyl_CoA_acyltransferase"/>
</dbReference>
<reference evidence="13" key="1">
    <citation type="journal article" date="2010" name="PLoS Negl. Trop. Dis.">
        <title>The genome sequence of Trypanosoma brucei gambiense, causative agent of chronic human african trypanosomiasis.</title>
        <authorList>
            <person name="Jackson A.P."/>
            <person name="Sanders M."/>
            <person name="Berry A."/>
            <person name="McQuillan J."/>
            <person name="Aslett M.A."/>
            <person name="Quail M.A."/>
            <person name="Chukualim B."/>
            <person name="Capewell P."/>
            <person name="MacLeod A."/>
            <person name="Melville S.E."/>
            <person name="Gibson W."/>
            <person name="Barry J.D."/>
            <person name="Berriman M."/>
            <person name="Hertz-Fowler C."/>
        </authorList>
    </citation>
    <scope>NUCLEOTIDE SEQUENCE [LARGE SCALE GENOMIC DNA]</scope>
    <source>
        <strain evidence="13">MHOM/CI/86/DAL972</strain>
    </source>
</reference>
<dbReference type="CDD" id="cd04301">
    <property type="entry name" value="NAT_SF"/>
    <property type="match status" value="1"/>
</dbReference>
<dbReference type="InterPro" id="IPR045141">
    <property type="entry name" value="NAA60-like"/>
</dbReference>
<evidence type="ECO:0000259" key="11">
    <source>
        <dbReference type="Pfam" id="PF00583"/>
    </source>
</evidence>
<evidence type="ECO:0000256" key="7">
    <source>
        <dbReference type="ARBA" id="ARBA00026111"/>
    </source>
</evidence>
<dbReference type="GO" id="GO:0120518">
    <property type="term" value="F:protein N-terminal-methionine acetyltransferase activity"/>
    <property type="evidence" value="ECO:0007669"/>
    <property type="project" value="UniProtKB-EC"/>
</dbReference>
<dbReference type="EC" id="2.3.1.48" evidence="1"/>
<evidence type="ECO:0000313" key="12">
    <source>
        <dbReference type="EMBL" id="CBH16448.1"/>
    </source>
</evidence>
<proteinExistence type="inferred from homology"/>
<dbReference type="Pfam" id="PF00583">
    <property type="entry name" value="Acetyltransf_1"/>
    <property type="match status" value="1"/>
</dbReference>
<dbReference type="InterPro" id="IPR000182">
    <property type="entry name" value="GNAT_dom"/>
</dbReference>
<dbReference type="SUPFAM" id="SSF55729">
    <property type="entry name" value="Acyl-CoA N-acyltransferases (Nat)"/>
    <property type="match status" value="1"/>
</dbReference>
<dbReference type="GO" id="GO:0004402">
    <property type="term" value="F:histone acetyltransferase activity"/>
    <property type="evidence" value="ECO:0007669"/>
    <property type="project" value="TreeGrafter"/>
</dbReference>
<dbReference type="Proteomes" id="UP000002316">
    <property type="component" value="Chromosome 10"/>
</dbReference>
<evidence type="ECO:0000256" key="3">
    <source>
        <dbReference type="ARBA" id="ARBA00022829"/>
    </source>
</evidence>
<dbReference type="AlphaFoldDB" id="D0A5A4"/>
<evidence type="ECO:0000256" key="6">
    <source>
        <dbReference type="ARBA" id="ARBA00025774"/>
    </source>
</evidence>
<keyword evidence="5" id="KW-0012">Acyltransferase</keyword>
<comment type="catalytic activity">
    <reaction evidence="9">
        <text>L-lysyl-[protein] + acetyl-CoA = N(6)-acetyl-L-lysyl-[protein] + CoA + H(+)</text>
        <dbReference type="Rhea" id="RHEA:45948"/>
        <dbReference type="Rhea" id="RHEA-COMP:9752"/>
        <dbReference type="Rhea" id="RHEA-COMP:10731"/>
        <dbReference type="ChEBI" id="CHEBI:15378"/>
        <dbReference type="ChEBI" id="CHEBI:29969"/>
        <dbReference type="ChEBI" id="CHEBI:57287"/>
        <dbReference type="ChEBI" id="CHEBI:57288"/>
        <dbReference type="ChEBI" id="CHEBI:61930"/>
        <dbReference type="EC" id="2.3.1.48"/>
    </reaction>
</comment>
<gene>
    <name evidence="12" type="ORF">TbgDal_X15470</name>
</gene>
<evidence type="ECO:0000313" key="13">
    <source>
        <dbReference type="Proteomes" id="UP000002316"/>
    </source>
</evidence>
<dbReference type="PANTHER" id="PTHR14744:SF15">
    <property type="entry name" value="N-ALPHA-ACETYLTRANSFERASE 60"/>
    <property type="match status" value="1"/>
</dbReference>
<evidence type="ECO:0000256" key="4">
    <source>
        <dbReference type="ARBA" id="ARBA00022853"/>
    </source>
</evidence>
<evidence type="ECO:0000256" key="1">
    <source>
        <dbReference type="ARBA" id="ARBA00013184"/>
    </source>
</evidence>
<dbReference type="KEGG" id="tbg:TbgDal_X15470"/>
<dbReference type="VEuPathDB" id="TriTrypDB:Tbg972.10.15470"/>
<dbReference type="GO" id="GO:0007059">
    <property type="term" value="P:chromosome segregation"/>
    <property type="evidence" value="ECO:0007669"/>
    <property type="project" value="UniProtKB-KW"/>
</dbReference>
<keyword evidence="3" id="KW-0159">Chromosome partition</keyword>